<gene>
    <name evidence="1" type="ORF">LTR84_012251</name>
</gene>
<reference evidence="1 2" key="1">
    <citation type="submission" date="2023-08" db="EMBL/GenBank/DDBJ databases">
        <title>Black Yeasts Isolated from many extreme environments.</title>
        <authorList>
            <person name="Coleine C."/>
            <person name="Stajich J.E."/>
            <person name="Selbmann L."/>
        </authorList>
    </citation>
    <scope>NUCLEOTIDE SEQUENCE [LARGE SCALE GENOMIC DNA]</scope>
    <source>
        <strain evidence="1 2">CCFEE 5792</strain>
    </source>
</reference>
<dbReference type="Proteomes" id="UP001358417">
    <property type="component" value="Unassembled WGS sequence"/>
</dbReference>
<dbReference type="EMBL" id="JAVRRD010000007">
    <property type="protein sequence ID" value="KAK5056719.1"/>
    <property type="molecule type" value="Genomic_DNA"/>
</dbReference>
<sequence>MASFTVFPRLFQPDGPPPSQFGTNFYYCTSRGCNAVWAEAWGIFLMTWAWQSLAEYQKFSAGSMCPECRQKKLFEQVMNEIQRGPFAVRHEENLAKVEDKSDKQYSIMAQASEPSGSTLSFEKISLSDFMQLRDDHNDTDTT</sequence>
<protein>
    <recommendedName>
        <fullName evidence="3">Zinc-binding domain-containing protein</fullName>
    </recommendedName>
</protein>
<evidence type="ECO:0000313" key="2">
    <source>
        <dbReference type="Proteomes" id="UP001358417"/>
    </source>
</evidence>
<organism evidence="1 2">
    <name type="scientific">Exophiala bonariae</name>
    <dbReference type="NCBI Taxonomy" id="1690606"/>
    <lineage>
        <taxon>Eukaryota</taxon>
        <taxon>Fungi</taxon>
        <taxon>Dikarya</taxon>
        <taxon>Ascomycota</taxon>
        <taxon>Pezizomycotina</taxon>
        <taxon>Eurotiomycetes</taxon>
        <taxon>Chaetothyriomycetidae</taxon>
        <taxon>Chaetothyriales</taxon>
        <taxon>Herpotrichiellaceae</taxon>
        <taxon>Exophiala</taxon>
    </lineage>
</organism>
<name>A0AAV9NGP2_9EURO</name>
<accession>A0AAV9NGP2</accession>
<evidence type="ECO:0008006" key="3">
    <source>
        <dbReference type="Google" id="ProtNLM"/>
    </source>
</evidence>
<dbReference type="RefSeq" id="XP_064708435.1">
    <property type="nucleotide sequence ID" value="XM_064855775.1"/>
</dbReference>
<keyword evidence="2" id="KW-1185">Reference proteome</keyword>
<proteinExistence type="predicted"/>
<dbReference type="GeneID" id="89980398"/>
<evidence type="ECO:0000313" key="1">
    <source>
        <dbReference type="EMBL" id="KAK5056719.1"/>
    </source>
</evidence>
<comment type="caution">
    <text evidence="1">The sequence shown here is derived from an EMBL/GenBank/DDBJ whole genome shotgun (WGS) entry which is preliminary data.</text>
</comment>
<dbReference type="AlphaFoldDB" id="A0AAV9NGP2"/>